<comment type="caution">
    <text evidence="4">The sequence shown here is derived from an EMBL/GenBank/DDBJ whole genome shotgun (WGS) entry which is preliminary data.</text>
</comment>
<dbReference type="Proteomes" id="UP000295129">
    <property type="component" value="Unassembled WGS sequence"/>
</dbReference>
<dbReference type="RefSeq" id="WP_211342517.1">
    <property type="nucleotide sequence ID" value="NZ_SNVV01000013.1"/>
</dbReference>
<name>A0A4R6DWA0_9RHOO</name>
<dbReference type="AlphaFoldDB" id="A0A4R6DWA0"/>
<sequence>MSRHCFTYGSLMCSDIMFGVAGLVLEYEAAILHGHRRHPVRGEAYPGMVPAAGAHVAGVLYRNVPSTALARLDAFEGEQYLRLQVKVELADGRIEDADTYVFRPEFAHLLVAGEWDFDGFLAEGKQRFERQYLGFGRV</sequence>
<dbReference type="Pfam" id="PF06094">
    <property type="entry name" value="GGACT"/>
    <property type="match status" value="1"/>
</dbReference>
<dbReference type="CDD" id="cd06661">
    <property type="entry name" value="GGCT_like"/>
    <property type="match status" value="1"/>
</dbReference>
<dbReference type="InterPro" id="IPR045038">
    <property type="entry name" value="AIG2-like"/>
</dbReference>
<accession>A0A4R6DWA0</accession>
<dbReference type="EMBL" id="SNVV01000013">
    <property type="protein sequence ID" value="TDN48929.1"/>
    <property type="molecule type" value="Genomic_DNA"/>
</dbReference>
<dbReference type="PANTHER" id="PTHR31544">
    <property type="entry name" value="AIG2-LIKE PROTEIN D"/>
    <property type="match status" value="1"/>
</dbReference>
<reference evidence="4 5" key="1">
    <citation type="submission" date="2019-03" db="EMBL/GenBank/DDBJ databases">
        <title>Genomic Encyclopedia of Type Strains, Phase IV (KMG-IV): sequencing the most valuable type-strain genomes for metagenomic binning, comparative biology and taxonomic classification.</title>
        <authorList>
            <person name="Goeker M."/>
        </authorList>
    </citation>
    <scope>NUCLEOTIDE SEQUENCE [LARGE SCALE GENOMIC DNA]</scope>
    <source>
        <strain evidence="4 5">DSM 12121</strain>
    </source>
</reference>
<proteinExistence type="predicted"/>
<evidence type="ECO:0000313" key="5">
    <source>
        <dbReference type="Proteomes" id="UP000295129"/>
    </source>
</evidence>
<dbReference type="InterPro" id="IPR009288">
    <property type="entry name" value="AIG2-like_dom"/>
</dbReference>
<feature type="domain" description="Gamma-glutamylcyclotransferase AIG2-like" evidence="3">
    <location>
        <begin position="5"/>
        <end position="116"/>
    </location>
</feature>
<protein>
    <recommendedName>
        <fullName evidence="2">Putative gamma-glutamylcyclotransferase</fullName>
    </recommendedName>
</protein>
<keyword evidence="5" id="KW-1185">Reference proteome</keyword>
<evidence type="ECO:0000256" key="2">
    <source>
        <dbReference type="ARBA" id="ARBA00030602"/>
    </source>
</evidence>
<dbReference type="Gene3D" id="3.10.490.10">
    <property type="entry name" value="Gamma-glutamyl cyclotransferase-like"/>
    <property type="match status" value="1"/>
</dbReference>
<gene>
    <name evidence="4" type="ORF">C7389_11350</name>
</gene>
<dbReference type="InterPro" id="IPR036568">
    <property type="entry name" value="GGCT-like_sf"/>
</dbReference>
<evidence type="ECO:0000313" key="4">
    <source>
        <dbReference type="EMBL" id="TDN48929.1"/>
    </source>
</evidence>
<dbReference type="SUPFAM" id="SSF110857">
    <property type="entry name" value="Gamma-glutamyl cyclotransferase-like"/>
    <property type="match status" value="1"/>
</dbReference>
<keyword evidence="1 4" id="KW-0808">Transferase</keyword>
<dbReference type="GO" id="GO:0016740">
    <property type="term" value="F:transferase activity"/>
    <property type="evidence" value="ECO:0007669"/>
    <property type="project" value="UniProtKB-KW"/>
</dbReference>
<evidence type="ECO:0000256" key="1">
    <source>
        <dbReference type="ARBA" id="ARBA00022679"/>
    </source>
</evidence>
<evidence type="ECO:0000259" key="3">
    <source>
        <dbReference type="Pfam" id="PF06094"/>
    </source>
</evidence>
<dbReference type="InterPro" id="IPR013024">
    <property type="entry name" value="GGCT-like"/>
</dbReference>
<organism evidence="4 5">
    <name type="scientific">Azoarcus indigens</name>
    <dbReference type="NCBI Taxonomy" id="29545"/>
    <lineage>
        <taxon>Bacteria</taxon>
        <taxon>Pseudomonadati</taxon>
        <taxon>Pseudomonadota</taxon>
        <taxon>Betaproteobacteria</taxon>
        <taxon>Rhodocyclales</taxon>
        <taxon>Zoogloeaceae</taxon>
        <taxon>Azoarcus</taxon>
    </lineage>
</organism>
<dbReference type="PANTHER" id="PTHR31544:SF2">
    <property type="entry name" value="AIG2-LIKE PROTEIN D"/>
    <property type="match status" value="1"/>
</dbReference>